<dbReference type="EMBL" id="GBRH01256170">
    <property type="protein sequence ID" value="JAD41725.1"/>
    <property type="molecule type" value="Transcribed_RNA"/>
</dbReference>
<proteinExistence type="predicted"/>
<evidence type="ECO:0000313" key="1">
    <source>
        <dbReference type="EMBL" id="JAD41725.1"/>
    </source>
</evidence>
<sequence>MLCNGKDRQEQTITNNIGITMTRILQVNCRLVGKAHVPQDI</sequence>
<reference evidence="1" key="2">
    <citation type="journal article" date="2015" name="Data Brief">
        <title>Shoot transcriptome of the giant reed, Arundo donax.</title>
        <authorList>
            <person name="Barrero R.A."/>
            <person name="Guerrero F.D."/>
            <person name="Moolhuijzen P."/>
            <person name="Goolsby J.A."/>
            <person name="Tidwell J."/>
            <person name="Bellgard S.E."/>
            <person name="Bellgard M.I."/>
        </authorList>
    </citation>
    <scope>NUCLEOTIDE SEQUENCE</scope>
    <source>
        <tissue evidence="1">Shoot tissue taken approximately 20 cm above the soil surface</tissue>
    </source>
</reference>
<accession>A0A0A8ZY95</accession>
<dbReference type="AlphaFoldDB" id="A0A0A8ZY95"/>
<name>A0A0A8ZY95_ARUDO</name>
<reference evidence="1" key="1">
    <citation type="submission" date="2014-09" db="EMBL/GenBank/DDBJ databases">
        <authorList>
            <person name="Magalhaes I.L.F."/>
            <person name="Oliveira U."/>
            <person name="Santos F.R."/>
            <person name="Vidigal T.H.D.A."/>
            <person name="Brescovit A.D."/>
            <person name="Santos A.J."/>
        </authorList>
    </citation>
    <scope>NUCLEOTIDE SEQUENCE</scope>
    <source>
        <tissue evidence="1">Shoot tissue taken approximately 20 cm above the soil surface</tissue>
    </source>
</reference>
<organism evidence="1">
    <name type="scientific">Arundo donax</name>
    <name type="common">Giant reed</name>
    <name type="synonym">Donax arundinaceus</name>
    <dbReference type="NCBI Taxonomy" id="35708"/>
    <lineage>
        <taxon>Eukaryota</taxon>
        <taxon>Viridiplantae</taxon>
        <taxon>Streptophyta</taxon>
        <taxon>Embryophyta</taxon>
        <taxon>Tracheophyta</taxon>
        <taxon>Spermatophyta</taxon>
        <taxon>Magnoliopsida</taxon>
        <taxon>Liliopsida</taxon>
        <taxon>Poales</taxon>
        <taxon>Poaceae</taxon>
        <taxon>PACMAD clade</taxon>
        <taxon>Arundinoideae</taxon>
        <taxon>Arundineae</taxon>
        <taxon>Arundo</taxon>
    </lineage>
</organism>
<protein>
    <submittedName>
        <fullName evidence="1">Uncharacterized protein</fullName>
    </submittedName>
</protein>